<organism evidence="8 9">
    <name type="scientific">Candidatus Aquicultor secundus</name>
    <dbReference type="NCBI Taxonomy" id="1973895"/>
    <lineage>
        <taxon>Bacteria</taxon>
        <taxon>Bacillati</taxon>
        <taxon>Actinomycetota</taxon>
        <taxon>Candidatus Aquicultoria</taxon>
        <taxon>Candidatus Aquicultorales</taxon>
        <taxon>Candidatus Aquicultoraceae</taxon>
        <taxon>Candidatus Aquicultor</taxon>
    </lineage>
</organism>
<keyword evidence="2" id="KW-1277">Toxin-antitoxin system</keyword>
<protein>
    <recommendedName>
        <fullName evidence="10">Type II toxin-antitoxin system HicA family toxin</fullName>
    </recommendedName>
</protein>
<dbReference type="RefSeq" id="WP_353682438.1">
    <property type="nucleotide sequence ID" value="NZ_MNXI01000069.1"/>
</dbReference>
<evidence type="ECO:0000256" key="2">
    <source>
        <dbReference type="ARBA" id="ARBA00022649"/>
    </source>
</evidence>
<dbReference type="AlphaFoldDB" id="A0A2M7T6H4"/>
<dbReference type="SUPFAM" id="SSF54786">
    <property type="entry name" value="YcfA/nrd intein domain"/>
    <property type="match status" value="1"/>
</dbReference>
<evidence type="ECO:0008006" key="10">
    <source>
        <dbReference type="Google" id="ProtNLM"/>
    </source>
</evidence>
<dbReference type="Proteomes" id="UP000230956">
    <property type="component" value="Unassembled WGS sequence"/>
</dbReference>
<comment type="similarity">
    <text evidence="1">Belongs to the HicA mRNA interferase family.</text>
</comment>
<evidence type="ECO:0000256" key="6">
    <source>
        <dbReference type="ARBA" id="ARBA00022884"/>
    </source>
</evidence>
<dbReference type="InterPro" id="IPR038570">
    <property type="entry name" value="HicA_sf"/>
</dbReference>
<keyword evidence="4" id="KW-0255">Endonuclease</keyword>
<reference evidence="9" key="1">
    <citation type="submission" date="2017-09" db="EMBL/GenBank/DDBJ databases">
        <title>Depth-based differentiation of microbial function through sediment-hosted aquifers and enrichment of novel symbionts in the deep terrestrial subsurface.</title>
        <authorList>
            <person name="Probst A.J."/>
            <person name="Ladd B."/>
            <person name="Jarett J.K."/>
            <person name="Geller-Mcgrath D.E."/>
            <person name="Sieber C.M.K."/>
            <person name="Emerson J.B."/>
            <person name="Anantharaman K."/>
            <person name="Thomas B.C."/>
            <person name="Malmstrom R."/>
            <person name="Stieglmeier M."/>
            <person name="Klingl A."/>
            <person name="Woyke T."/>
            <person name="Ryan C.M."/>
            <person name="Banfield J.F."/>
        </authorList>
    </citation>
    <scope>NUCLEOTIDE SEQUENCE [LARGE SCALE GENOMIC DNA]</scope>
</reference>
<dbReference type="InterPro" id="IPR012933">
    <property type="entry name" value="HicA_mRNA_interferase"/>
</dbReference>
<evidence type="ECO:0000256" key="3">
    <source>
        <dbReference type="ARBA" id="ARBA00022722"/>
    </source>
</evidence>
<keyword evidence="3" id="KW-0540">Nuclease</keyword>
<evidence type="ECO:0000313" key="9">
    <source>
        <dbReference type="Proteomes" id="UP000230956"/>
    </source>
</evidence>
<keyword evidence="6" id="KW-0694">RNA-binding</keyword>
<dbReference type="Gene3D" id="3.30.920.30">
    <property type="entry name" value="Hypothetical protein"/>
    <property type="match status" value="1"/>
</dbReference>
<evidence type="ECO:0000313" key="8">
    <source>
        <dbReference type="EMBL" id="PIZ35568.1"/>
    </source>
</evidence>
<proteinExistence type="inferred from homology"/>
<gene>
    <name evidence="8" type="ORF">COY37_10075</name>
</gene>
<keyword evidence="7" id="KW-0346">Stress response</keyword>
<accession>A0A2M7T6H4</accession>
<dbReference type="Pfam" id="PF07927">
    <property type="entry name" value="HicA_toxin"/>
    <property type="match status" value="1"/>
</dbReference>
<evidence type="ECO:0000256" key="4">
    <source>
        <dbReference type="ARBA" id="ARBA00022759"/>
    </source>
</evidence>
<dbReference type="GO" id="GO:0016787">
    <property type="term" value="F:hydrolase activity"/>
    <property type="evidence" value="ECO:0007669"/>
    <property type="project" value="UniProtKB-KW"/>
</dbReference>
<evidence type="ECO:0000256" key="1">
    <source>
        <dbReference type="ARBA" id="ARBA00006620"/>
    </source>
</evidence>
<comment type="caution">
    <text evidence="8">The sequence shown here is derived from an EMBL/GenBank/DDBJ whole genome shotgun (WGS) entry which is preliminary data.</text>
</comment>
<dbReference type="GO" id="GO:0003729">
    <property type="term" value="F:mRNA binding"/>
    <property type="evidence" value="ECO:0007669"/>
    <property type="project" value="InterPro"/>
</dbReference>
<evidence type="ECO:0000256" key="5">
    <source>
        <dbReference type="ARBA" id="ARBA00022801"/>
    </source>
</evidence>
<keyword evidence="5" id="KW-0378">Hydrolase</keyword>
<dbReference type="EMBL" id="PFNG01000234">
    <property type="protein sequence ID" value="PIZ35568.1"/>
    <property type="molecule type" value="Genomic_DNA"/>
</dbReference>
<sequence length="80" mass="8930">MSFPKDIGGKELAKLLAHYGYETTRQTGSHIRLTTNQNGEHHITIPAHKPLRVGTLNSILSDVASHLGKEKRLLINELFD</sequence>
<evidence type="ECO:0000256" key="7">
    <source>
        <dbReference type="ARBA" id="ARBA00023016"/>
    </source>
</evidence>
<dbReference type="GO" id="GO:0004519">
    <property type="term" value="F:endonuclease activity"/>
    <property type="evidence" value="ECO:0007669"/>
    <property type="project" value="UniProtKB-KW"/>
</dbReference>
<name>A0A2M7T6H4_9ACTN</name>